<gene>
    <name evidence="1" type="ORF">ID810_09745</name>
</gene>
<dbReference type="RefSeq" id="WP_166857887.1">
    <property type="nucleotide sequence ID" value="NZ_CP063989.1"/>
</dbReference>
<dbReference type="KEGG" id="arep:ID810_09745"/>
<dbReference type="AlphaFoldDB" id="A0A7T0PV80"/>
<evidence type="ECO:0000313" key="2">
    <source>
        <dbReference type="Proteomes" id="UP000594637"/>
    </source>
</evidence>
<dbReference type="Proteomes" id="UP000594637">
    <property type="component" value="Chromosome"/>
</dbReference>
<dbReference type="InterPro" id="IPR006311">
    <property type="entry name" value="TAT_signal"/>
</dbReference>
<dbReference type="PROSITE" id="PS51257">
    <property type="entry name" value="PROKAR_LIPOPROTEIN"/>
    <property type="match status" value="1"/>
</dbReference>
<dbReference type="PROSITE" id="PS51318">
    <property type="entry name" value="TAT"/>
    <property type="match status" value="1"/>
</dbReference>
<dbReference type="EMBL" id="CP063989">
    <property type="protein sequence ID" value="QPL05016.1"/>
    <property type="molecule type" value="Genomic_DNA"/>
</dbReference>
<accession>A0A7T0PV80</accession>
<reference evidence="1 2" key="1">
    <citation type="submission" date="2020-11" db="EMBL/GenBank/DDBJ databases">
        <title>Actinomyces sp. ZJ750.</title>
        <authorList>
            <person name="Zhou J."/>
        </authorList>
    </citation>
    <scope>NUCLEOTIDE SEQUENCE [LARGE SCALE GENOMIC DNA]</scope>
    <source>
        <strain evidence="1 2">ZJ750</strain>
    </source>
</reference>
<protein>
    <submittedName>
        <fullName evidence="1">Uncharacterized protein</fullName>
    </submittedName>
</protein>
<sequence length="334" mass="34887">MTPLLSRRQALGVASAVASVCVLGALTSCSARSEVLPRGWDRVLTHGVLVPVRSEWEHRTAPDDVPLWTDLWVAQDASVHLLVGSPTAGSHEAALVEARAALRAALPGYAVRTTTSTVDGSERRLSMEDFTTSSPGFEAGRLWVVSGAETIAAVALTASQLSHADCEVIVAGMSLGPVAGAGTPPEGWARVGRGDVTVLVPKTWRTFGAVPGSKRWTDSWADADPDGLSRARLLLCSDTGARTREDALARIESDSVSGAVPGYRAVSDHALQVNGASATRRDFTFDGGNGALWVIDVHDTVGAVQLTVIDAALTASPGLIGDVEGGLWVRGHET</sequence>
<evidence type="ECO:0000313" key="1">
    <source>
        <dbReference type="EMBL" id="QPL05016.1"/>
    </source>
</evidence>
<proteinExistence type="predicted"/>
<organism evidence="1 2">
    <name type="scientific">Actinomyces respiraculi</name>
    <dbReference type="NCBI Taxonomy" id="2744574"/>
    <lineage>
        <taxon>Bacteria</taxon>
        <taxon>Bacillati</taxon>
        <taxon>Actinomycetota</taxon>
        <taxon>Actinomycetes</taxon>
        <taxon>Actinomycetales</taxon>
        <taxon>Actinomycetaceae</taxon>
        <taxon>Actinomyces</taxon>
    </lineage>
</organism>
<name>A0A7T0PV80_9ACTO</name>
<keyword evidence="2" id="KW-1185">Reference proteome</keyword>